<reference evidence="1" key="1">
    <citation type="submission" date="2021-03" db="EMBL/GenBank/DDBJ databases">
        <title>Evolutionary priming and transition to the ectomycorrhizal habit in an iconic lineage of mushroom-forming fungi: is preadaptation a requirement?</title>
        <authorList>
            <consortium name="DOE Joint Genome Institute"/>
            <person name="Looney B.P."/>
            <person name="Miyauchi S."/>
            <person name="Morin E."/>
            <person name="Drula E."/>
            <person name="Courty P.E."/>
            <person name="Chicoki N."/>
            <person name="Fauchery L."/>
            <person name="Kohler A."/>
            <person name="Kuo A."/>
            <person name="LaButti K."/>
            <person name="Pangilinan J."/>
            <person name="Lipzen A."/>
            <person name="Riley R."/>
            <person name="Andreopoulos W."/>
            <person name="He G."/>
            <person name="Johnson J."/>
            <person name="Barry K.W."/>
            <person name="Grigoriev I.V."/>
            <person name="Nagy L."/>
            <person name="Hibbett D."/>
            <person name="Henrissat B."/>
            <person name="Matheny P.B."/>
            <person name="Labbe J."/>
            <person name="Martin A.F."/>
        </authorList>
    </citation>
    <scope>NUCLEOTIDE SEQUENCE</scope>
    <source>
        <strain evidence="1">BPL698</strain>
    </source>
</reference>
<dbReference type="EMBL" id="JAGFNK010000189">
    <property type="protein sequence ID" value="KAI9460348.1"/>
    <property type="molecule type" value="Genomic_DNA"/>
</dbReference>
<dbReference type="Proteomes" id="UP001207468">
    <property type="component" value="Unassembled WGS sequence"/>
</dbReference>
<comment type="caution">
    <text evidence="1">The sequence shown here is derived from an EMBL/GenBank/DDBJ whole genome shotgun (WGS) entry which is preliminary data.</text>
</comment>
<accession>A0ACC0U3Y0</accession>
<proteinExistence type="predicted"/>
<protein>
    <submittedName>
        <fullName evidence="1">Uncharacterized protein</fullName>
    </submittedName>
</protein>
<organism evidence="1 2">
    <name type="scientific">Russula earlei</name>
    <dbReference type="NCBI Taxonomy" id="71964"/>
    <lineage>
        <taxon>Eukaryota</taxon>
        <taxon>Fungi</taxon>
        <taxon>Dikarya</taxon>
        <taxon>Basidiomycota</taxon>
        <taxon>Agaricomycotina</taxon>
        <taxon>Agaricomycetes</taxon>
        <taxon>Russulales</taxon>
        <taxon>Russulaceae</taxon>
        <taxon>Russula</taxon>
    </lineage>
</organism>
<sequence length="134" mass="13182">MLVNPLHIVFTLALSSAIGVSAQTPDACILGCVNAGLANSTCTSLSASFQSAAAACLTANCTAADQQAALQLQKQECSSSSSTSSSGASSTSNSTSSSPSATQKSNAITSIEQLPFLTVFVAIAGVALGGAFTL</sequence>
<evidence type="ECO:0000313" key="2">
    <source>
        <dbReference type="Proteomes" id="UP001207468"/>
    </source>
</evidence>
<evidence type="ECO:0000313" key="1">
    <source>
        <dbReference type="EMBL" id="KAI9460348.1"/>
    </source>
</evidence>
<keyword evidence="2" id="KW-1185">Reference proteome</keyword>
<name>A0ACC0U3Y0_9AGAM</name>
<gene>
    <name evidence="1" type="ORF">F5148DRAFT_1286911</name>
</gene>